<dbReference type="InterPro" id="IPR051012">
    <property type="entry name" value="CellSynth/LPSAsmb/PSIAsmb"/>
</dbReference>
<dbReference type="AlphaFoldDB" id="A0A2N5N0B5"/>
<keyword evidence="1" id="KW-0677">Repeat</keyword>
<dbReference type="SUPFAM" id="SSF48452">
    <property type="entry name" value="TPR-like"/>
    <property type="match status" value="2"/>
</dbReference>
<dbReference type="Proteomes" id="UP000234789">
    <property type="component" value="Unassembled WGS sequence"/>
</dbReference>
<dbReference type="Gene3D" id="1.25.40.10">
    <property type="entry name" value="Tetratricopeptide repeat domain"/>
    <property type="match status" value="3"/>
</dbReference>
<dbReference type="PROSITE" id="PS50005">
    <property type="entry name" value="TPR"/>
    <property type="match status" value="3"/>
</dbReference>
<comment type="caution">
    <text evidence="4">The sequence shown here is derived from an EMBL/GenBank/DDBJ whole genome shotgun (WGS) entry which is preliminary data.</text>
</comment>
<dbReference type="PANTHER" id="PTHR45586">
    <property type="entry name" value="TPR REPEAT-CONTAINING PROTEIN PA4667"/>
    <property type="match status" value="1"/>
</dbReference>
<dbReference type="SMART" id="SM00028">
    <property type="entry name" value="TPR"/>
    <property type="match status" value="5"/>
</dbReference>
<proteinExistence type="predicted"/>
<reference evidence="4 5" key="1">
    <citation type="submission" date="2017-05" db="EMBL/GenBank/DDBJ databases">
        <title>Functional genome analysis of Paenibacillus pasadenensis strain R16: insights on endophytic life style and antifungal activity.</title>
        <authorList>
            <person name="Passera A."/>
            <person name="Marcolungo L."/>
            <person name="Casati P."/>
            <person name="Brasca M."/>
            <person name="Quaglino F."/>
            <person name="Delledonne M."/>
        </authorList>
    </citation>
    <scope>NUCLEOTIDE SEQUENCE [LARGE SCALE GENOMIC DNA]</scope>
    <source>
        <strain evidence="4 5">R16</strain>
    </source>
</reference>
<keyword evidence="2 3" id="KW-0802">TPR repeat</keyword>
<evidence type="ECO:0000256" key="1">
    <source>
        <dbReference type="ARBA" id="ARBA00022737"/>
    </source>
</evidence>
<evidence type="ECO:0000313" key="4">
    <source>
        <dbReference type="EMBL" id="PLT43774.1"/>
    </source>
</evidence>
<dbReference type="InterPro" id="IPR011990">
    <property type="entry name" value="TPR-like_helical_dom_sf"/>
</dbReference>
<feature type="repeat" description="TPR" evidence="3">
    <location>
        <begin position="327"/>
        <end position="360"/>
    </location>
</feature>
<dbReference type="PANTHER" id="PTHR45586:SF1">
    <property type="entry name" value="LIPOPOLYSACCHARIDE ASSEMBLY PROTEIN B"/>
    <property type="match status" value="1"/>
</dbReference>
<evidence type="ECO:0000256" key="2">
    <source>
        <dbReference type="ARBA" id="ARBA00022803"/>
    </source>
</evidence>
<name>A0A2N5N0B5_9BACL</name>
<dbReference type="Pfam" id="PF14559">
    <property type="entry name" value="TPR_19"/>
    <property type="match status" value="2"/>
</dbReference>
<evidence type="ECO:0000256" key="3">
    <source>
        <dbReference type="PROSITE-ProRule" id="PRU00339"/>
    </source>
</evidence>
<dbReference type="InterPro" id="IPR019734">
    <property type="entry name" value="TPR_rpt"/>
</dbReference>
<keyword evidence="5" id="KW-1185">Reference proteome</keyword>
<accession>A0A2N5N0B5</accession>
<protein>
    <submittedName>
        <fullName evidence="4">TPR domain protein</fullName>
    </submittedName>
</protein>
<gene>
    <name evidence="4" type="ORF">B8V81_2205</name>
</gene>
<dbReference type="EMBL" id="NFEZ01000004">
    <property type="protein sequence ID" value="PLT43774.1"/>
    <property type="molecule type" value="Genomic_DNA"/>
</dbReference>
<sequence>MTFSFLIFYRVKRYTLWYNHVHSILTESEEVPWRVKEDNRAAADQAAKIIPIQWDATFFFERAVRSMDRYHYDKALKYFRKAVEYEPDNPVNHCNLAGILSETGQYEESNRILIEILETLDPSMTECFFYMANNYANMEQYDKAEHALLRYLEEDEEGHYLDDAEEMMELLQYELKRPAPAVTIKARQGTAEHDRARSLLEEGRFAQAAKLLESILERTPDFMAARNNLALAYYYMGRLDRAMETIREALEQEEGNLHALCNLAIFYQHADDREPLEPLTDRLRRTVPFHQEHVFKLATTMGILGEHECALRHFRRLLKGESGEHEASLYHYAAVAAVHSGRLEEARRFWQQAARLDPESDVARYYLEQLPMLRGQEERMTASYHYHLPFEEQFQTWERTPEAMPEGMSSNPLVRSSFFWALRHGDSKTKLQVIQAFAAIGDGEVQEALRAFLLEPDEEDDLKRIALFVLRKLGVEEPVPAVLSGRRRMLGSVAETAFEDGSPLPDWEPSWQIVLDTAFRHMGKEYGLLQQYDLMKLWLDYLVRVYPDVPRMAKPESWSAALEYLTAKQHRRTVSYQEVAERYGASAATVSKHAKRIDEICGHWEK</sequence>
<feature type="repeat" description="TPR" evidence="3">
    <location>
        <begin position="223"/>
        <end position="256"/>
    </location>
</feature>
<evidence type="ECO:0000313" key="5">
    <source>
        <dbReference type="Proteomes" id="UP000234789"/>
    </source>
</evidence>
<organism evidence="4 5">
    <name type="scientific">Paenibacillus pasadenensis</name>
    <dbReference type="NCBI Taxonomy" id="217090"/>
    <lineage>
        <taxon>Bacteria</taxon>
        <taxon>Bacillati</taxon>
        <taxon>Bacillota</taxon>
        <taxon>Bacilli</taxon>
        <taxon>Bacillales</taxon>
        <taxon>Paenibacillaceae</taxon>
        <taxon>Paenibacillus</taxon>
    </lineage>
</organism>
<feature type="repeat" description="TPR" evidence="3">
    <location>
        <begin position="56"/>
        <end position="89"/>
    </location>
</feature>